<sequence length="238" mass="24577">MKTRDSNTKGTRGAAKGRRSGASSVAAMRRGVAPSRWPLAAGVMVVVVFAVVMIVVITRGRPAHPDVAGGIPPTPETSATGTDSSPPWPAPTDVRAAVGRSGLPLLRSEGSVLHIHAHLDVFVDGKAVAVPGGIGIDERGGAISPLHTHDTSGVIHIESPTQSTFSLAQFFSEWNVTLTASQLGNRTATNGSPLRAYVNGQQVTGNPGALIFHGHDEIALVYGTGPAQIPGNYAFGDL</sequence>
<feature type="transmembrane region" description="Helical" evidence="2">
    <location>
        <begin position="37"/>
        <end position="57"/>
    </location>
</feature>
<feature type="region of interest" description="Disordered" evidence="1">
    <location>
        <begin position="1"/>
        <end position="25"/>
    </location>
</feature>
<evidence type="ECO:0000256" key="1">
    <source>
        <dbReference type="SAM" id="MobiDB-lite"/>
    </source>
</evidence>
<keyword evidence="2" id="KW-0812">Transmembrane</keyword>
<dbReference type="AlphaFoldDB" id="I4BSS9"/>
<keyword evidence="3" id="KW-0614">Plasmid</keyword>
<dbReference type="HOGENOM" id="CLU_101753_0_0_11"/>
<name>I4BSS9_MYCCN</name>
<keyword evidence="2" id="KW-1133">Transmembrane helix</keyword>
<protein>
    <submittedName>
        <fullName evidence="3">Uncharacterized protein</fullName>
    </submittedName>
</protein>
<feature type="region of interest" description="Disordered" evidence="1">
    <location>
        <begin position="63"/>
        <end position="95"/>
    </location>
</feature>
<feature type="compositionally biased region" description="Polar residues" evidence="1">
    <location>
        <begin position="76"/>
        <end position="85"/>
    </location>
</feature>
<organism evidence="3 4">
    <name type="scientific">Mycolicibacterium chubuense (strain NBB4)</name>
    <name type="common">Mycobacterium chubuense</name>
    <dbReference type="NCBI Taxonomy" id="710421"/>
    <lineage>
        <taxon>Bacteria</taxon>
        <taxon>Bacillati</taxon>
        <taxon>Actinomycetota</taxon>
        <taxon>Actinomycetes</taxon>
        <taxon>Mycobacteriales</taxon>
        <taxon>Mycobacteriaceae</taxon>
        <taxon>Mycolicibacterium</taxon>
    </lineage>
</organism>
<dbReference type="OrthoDB" id="8988083at2"/>
<keyword evidence="4" id="KW-1185">Reference proteome</keyword>
<accession>I4BSS9</accession>
<geneLocation type="plasmid" evidence="3 4">
    <name>pMYCCH.01</name>
</geneLocation>
<evidence type="ECO:0000313" key="4">
    <source>
        <dbReference type="Proteomes" id="UP000006057"/>
    </source>
</evidence>
<dbReference type="Proteomes" id="UP000006057">
    <property type="component" value="Plasmid pMYCCH.01"/>
</dbReference>
<dbReference type="KEGG" id="mcb:Mycch_5702"/>
<dbReference type="EMBL" id="CP003054">
    <property type="protein sequence ID" value="AFM20336.1"/>
    <property type="molecule type" value="Genomic_DNA"/>
</dbReference>
<gene>
    <name evidence="3" type="ordered locus">Mycch_5702</name>
</gene>
<evidence type="ECO:0000313" key="3">
    <source>
        <dbReference type="EMBL" id="AFM20336.1"/>
    </source>
</evidence>
<evidence type="ECO:0000256" key="2">
    <source>
        <dbReference type="SAM" id="Phobius"/>
    </source>
</evidence>
<dbReference type="PATRIC" id="fig|710421.3.peg.5680"/>
<reference evidence="3 4" key="1">
    <citation type="submission" date="2012-06" db="EMBL/GenBank/DDBJ databases">
        <title>Complete sequence of plasmid 1 of Mycobacterium chubuense NBB4.</title>
        <authorList>
            <consortium name="US DOE Joint Genome Institute"/>
            <person name="Lucas S."/>
            <person name="Han J."/>
            <person name="Lapidus A."/>
            <person name="Cheng J.-F."/>
            <person name="Goodwin L."/>
            <person name="Pitluck S."/>
            <person name="Peters L."/>
            <person name="Mikhailova N."/>
            <person name="Teshima H."/>
            <person name="Detter J.C."/>
            <person name="Han C."/>
            <person name="Tapia R."/>
            <person name="Land M."/>
            <person name="Hauser L."/>
            <person name="Kyrpides N."/>
            <person name="Ivanova N."/>
            <person name="Pagani I."/>
            <person name="Mattes T."/>
            <person name="Holmes A."/>
            <person name="Rutledge P."/>
            <person name="Paulsen I."/>
            <person name="Coleman N."/>
            <person name="Woyke T."/>
        </authorList>
    </citation>
    <scope>NUCLEOTIDE SEQUENCE [LARGE SCALE GENOMIC DNA]</scope>
    <source>
        <strain evidence="3 4">NBB4</strain>
        <plasmid evidence="3 4">pMYCCH.01</plasmid>
    </source>
</reference>
<proteinExistence type="predicted"/>
<keyword evidence="2" id="KW-0472">Membrane</keyword>
<dbReference type="RefSeq" id="WP_014805608.1">
    <property type="nucleotide sequence ID" value="NC_018022.1"/>
</dbReference>